<evidence type="ECO:0000256" key="1">
    <source>
        <dbReference type="SAM" id="Phobius"/>
    </source>
</evidence>
<keyword evidence="1" id="KW-1133">Transmembrane helix</keyword>
<sequence>MGVLVNICIDPANNVHPLFDRLRLFCGCVGFSVPSLFFVSLASAVFELPELGIMTILSNVPHLGLLALLLGAFLCLAT</sequence>
<keyword evidence="1" id="KW-0472">Membrane</keyword>
<reference evidence="2" key="2">
    <citation type="submission" date="2023-07" db="EMBL/GenBank/DDBJ databases">
        <authorList>
            <consortium name="Lawrence Berkeley National Laboratory"/>
            <person name="Haridas S."/>
            <person name="Hensen N."/>
            <person name="Bonometti L."/>
            <person name="Westerberg I."/>
            <person name="Brannstrom I.O."/>
            <person name="Guillou S."/>
            <person name="Cros-Aarteil S."/>
            <person name="Calhoun S."/>
            <person name="Kuo A."/>
            <person name="Mondo S."/>
            <person name="Pangilinan J."/>
            <person name="Riley R."/>
            <person name="LaButti K."/>
            <person name="Andreopoulos B."/>
            <person name="Lipzen A."/>
            <person name="Chen C."/>
            <person name="Yanf M."/>
            <person name="Daum C."/>
            <person name="Ng V."/>
            <person name="Clum A."/>
            <person name="Steindorff A."/>
            <person name="Ohm R."/>
            <person name="Martin F."/>
            <person name="Silar P."/>
            <person name="Natvig D."/>
            <person name="Lalanne C."/>
            <person name="Gautier V."/>
            <person name="Ament-velasquez S.L."/>
            <person name="Kruys A."/>
            <person name="Hutchinson M.I."/>
            <person name="Powell A.J."/>
            <person name="Barry K."/>
            <person name="Miller A.N."/>
            <person name="Grigoriev I.V."/>
            <person name="Debuchy R."/>
            <person name="Gladieux P."/>
            <person name="Thoren M.H."/>
            <person name="Johannesson H."/>
        </authorList>
    </citation>
    <scope>NUCLEOTIDE SEQUENCE</scope>
    <source>
        <strain evidence="2">FGSC 1904</strain>
    </source>
</reference>
<feature type="transmembrane region" description="Helical" evidence="1">
    <location>
        <begin position="24"/>
        <end position="46"/>
    </location>
</feature>
<protein>
    <submittedName>
        <fullName evidence="2">Uncharacterized protein</fullName>
    </submittedName>
</protein>
<proteinExistence type="predicted"/>
<feature type="transmembrane region" description="Helical" evidence="1">
    <location>
        <begin position="52"/>
        <end position="77"/>
    </location>
</feature>
<comment type="caution">
    <text evidence="2">The sequence shown here is derived from an EMBL/GenBank/DDBJ whole genome shotgun (WGS) entry which is preliminary data.</text>
</comment>
<dbReference type="EMBL" id="JAUTDP010000006">
    <property type="protein sequence ID" value="KAK3398269.1"/>
    <property type="molecule type" value="Genomic_DNA"/>
</dbReference>
<accession>A0AAE0PE13</accession>
<reference evidence="2" key="1">
    <citation type="journal article" date="2023" name="Mol. Phylogenet. Evol.">
        <title>Genome-scale phylogeny and comparative genomics of the fungal order Sordariales.</title>
        <authorList>
            <person name="Hensen N."/>
            <person name="Bonometti L."/>
            <person name="Westerberg I."/>
            <person name="Brannstrom I.O."/>
            <person name="Guillou S."/>
            <person name="Cros-Aarteil S."/>
            <person name="Calhoun S."/>
            <person name="Haridas S."/>
            <person name="Kuo A."/>
            <person name="Mondo S."/>
            <person name="Pangilinan J."/>
            <person name="Riley R."/>
            <person name="LaButti K."/>
            <person name="Andreopoulos B."/>
            <person name="Lipzen A."/>
            <person name="Chen C."/>
            <person name="Yan M."/>
            <person name="Daum C."/>
            <person name="Ng V."/>
            <person name="Clum A."/>
            <person name="Steindorff A."/>
            <person name="Ohm R.A."/>
            <person name="Martin F."/>
            <person name="Silar P."/>
            <person name="Natvig D.O."/>
            <person name="Lalanne C."/>
            <person name="Gautier V."/>
            <person name="Ament-Velasquez S.L."/>
            <person name="Kruys A."/>
            <person name="Hutchinson M.I."/>
            <person name="Powell A.J."/>
            <person name="Barry K."/>
            <person name="Miller A.N."/>
            <person name="Grigoriev I.V."/>
            <person name="Debuchy R."/>
            <person name="Gladieux P."/>
            <person name="Hiltunen Thoren M."/>
            <person name="Johannesson H."/>
        </authorList>
    </citation>
    <scope>NUCLEOTIDE SEQUENCE</scope>
    <source>
        <strain evidence="2">FGSC 1904</strain>
    </source>
</reference>
<dbReference type="AlphaFoldDB" id="A0AAE0PE13"/>
<evidence type="ECO:0000313" key="2">
    <source>
        <dbReference type="EMBL" id="KAK3398269.1"/>
    </source>
</evidence>
<organism evidence="2 3">
    <name type="scientific">Sordaria brevicollis</name>
    <dbReference type="NCBI Taxonomy" id="83679"/>
    <lineage>
        <taxon>Eukaryota</taxon>
        <taxon>Fungi</taxon>
        <taxon>Dikarya</taxon>
        <taxon>Ascomycota</taxon>
        <taxon>Pezizomycotina</taxon>
        <taxon>Sordariomycetes</taxon>
        <taxon>Sordariomycetidae</taxon>
        <taxon>Sordariales</taxon>
        <taxon>Sordariaceae</taxon>
        <taxon>Sordaria</taxon>
    </lineage>
</organism>
<gene>
    <name evidence="2" type="ORF">B0T20DRAFT_203748</name>
</gene>
<keyword evidence="1" id="KW-0812">Transmembrane</keyword>
<dbReference type="Proteomes" id="UP001281003">
    <property type="component" value="Unassembled WGS sequence"/>
</dbReference>
<keyword evidence="3" id="KW-1185">Reference proteome</keyword>
<evidence type="ECO:0000313" key="3">
    <source>
        <dbReference type="Proteomes" id="UP001281003"/>
    </source>
</evidence>
<name>A0AAE0PE13_SORBR</name>